<feature type="transmembrane region" description="Helical" evidence="1">
    <location>
        <begin position="61"/>
        <end position="79"/>
    </location>
</feature>
<keyword evidence="1" id="KW-0472">Membrane</keyword>
<dbReference type="EMBL" id="MLJW01000717">
    <property type="protein sequence ID" value="OIQ83279.1"/>
    <property type="molecule type" value="Genomic_DNA"/>
</dbReference>
<protein>
    <recommendedName>
        <fullName evidence="2">Urate oxidase N-terminal domain-containing protein</fullName>
    </recommendedName>
</protein>
<evidence type="ECO:0000259" key="2">
    <source>
        <dbReference type="Pfam" id="PF06181"/>
    </source>
</evidence>
<keyword evidence="1" id="KW-1133">Transmembrane helix</keyword>
<keyword evidence="1" id="KW-0812">Transmembrane</keyword>
<sequence>MMKHLIDLLLHWVHFFGGIIWVGHNYASVIQSPSFRPLSREDMSDEQGPAYMALLGREHGTFRYAAIVTWLAGVGMLWQRGMLLDAMAMSGYPAVIGAGLWIGTLMLANLWLVLWPHQKKVLGFVTASLDERLRCTRITFLSSRVNTMLSIPLLFFMAASQHGSALFA</sequence>
<comment type="caution">
    <text evidence="3">The sequence shown here is derived from an EMBL/GenBank/DDBJ whole genome shotgun (WGS) entry which is preliminary data.</text>
</comment>
<dbReference type="Pfam" id="PF06181">
    <property type="entry name" value="Urate_ox_N"/>
    <property type="match status" value="1"/>
</dbReference>
<accession>A0A1J5QTR3</accession>
<feature type="domain" description="Urate oxidase N-terminal" evidence="2">
    <location>
        <begin position="88"/>
        <end position="165"/>
    </location>
</feature>
<feature type="transmembrane region" description="Helical" evidence="1">
    <location>
        <begin position="12"/>
        <end position="30"/>
    </location>
</feature>
<name>A0A1J5QTR3_9ZZZZ</name>
<dbReference type="InterPro" id="IPR010389">
    <property type="entry name" value="Urate_ox_N"/>
</dbReference>
<evidence type="ECO:0000256" key="1">
    <source>
        <dbReference type="SAM" id="Phobius"/>
    </source>
</evidence>
<gene>
    <name evidence="3" type="ORF">GALL_349120</name>
</gene>
<reference evidence="3" key="1">
    <citation type="submission" date="2016-10" db="EMBL/GenBank/DDBJ databases">
        <title>Sequence of Gallionella enrichment culture.</title>
        <authorList>
            <person name="Poehlein A."/>
            <person name="Muehling M."/>
            <person name="Daniel R."/>
        </authorList>
    </citation>
    <scope>NUCLEOTIDE SEQUENCE</scope>
</reference>
<evidence type="ECO:0000313" key="3">
    <source>
        <dbReference type="EMBL" id="OIQ83279.1"/>
    </source>
</evidence>
<dbReference type="AlphaFoldDB" id="A0A1J5QTR3"/>
<feature type="transmembrane region" description="Helical" evidence="1">
    <location>
        <begin position="91"/>
        <end position="114"/>
    </location>
</feature>
<organism evidence="3">
    <name type="scientific">mine drainage metagenome</name>
    <dbReference type="NCBI Taxonomy" id="410659"/>
    <lineage>
        <taxon>unclassified sequences</taxon>
        <taxon>metagenomes</taxon>
        <taxon>ecological metagenomes</taxon>
    </lineage>
</organism>
<proteinExistence type="predicted"/>